<dbReference type="SUPFAM" id="SSF53756">
    <property type="entry name" value="UDP-Glycosyltransferase/glycogen phosphorylase"/>
    <property type="match status" value="2"/>
</dbReference>
<protein>
    <submittedName>
        <fullName evidence="4">UDP-glycosyltransferase 85A1</fullName>
        <ecNumber evidence="4">2.4.1.-</ecNumber>
    </submittedName>
</protein>
<dbReference type="PANTHER" id="PTHR11926">
    <property type="entry name" value="GLUCOSYL/GLUCURONOSYL TRANSFERASES"/>
    <property type="match status" value="1"/>
</dbReference>
<dbReference type="Gene3D" id="3.40.50.2000">
    <property type="entry name" value="Glycogen Phosphorylase B"/>
    <property type="match status" value="2"/>
</dbReference>
<comment type="similarity">
    <text evidence="1 3">Belongs to the UDP-glycosyltransferase family.</text>
</comment>
<evidence type="ECO:0000256" key="1">
    <source>
        <dbReference type="ARBA" id="ARBA00009995"/>
    </source>
</evidence>
<dbReference type="AlphaFoldDB" id="A0A0B2SV71"/>
<name>A0A0B2SV71_GLYSO</name>
<evidence type="ECO:0000313" key="4">
    <source>
        <dbReference type="EMBL" id="KHN48808.1"/>
    </source>
</evidence>
<evidence type="ECO:0000256" key="2">
    <source>
        <dbReference type="ARBA" id="ARBA00022679"/>
    </source>
</evidence>
<gene>
    <name evidence="4" type="ORF">glysoja_030578</name>
</gene>
<accession>A0A0B2SV71</accession>
<dbReference type="GO" id="GO:0080043">
    <property type="term" value="F:quercetin 3-O-glucosyltransferase activity"/>
    <property type="evidence" value="ECO:0007669"/>
    <property type="project" value="TreeGrafter"/>
</dbReference>
<dbReference type="Proteomes" id="UP000053555">
    <property type="component" value="Unassembled WGS sequence"/>
</dbReference>
<dbReference type="InterPro" id="IPR035595">
    <property type="entry name" value="UDP_glycos_trans_CS"/>
</dbReference>
<keyword evidence="3 4" id="KW-0328">Glycosyltransferase</keyword>
<dbReference type="PANTHER" id="PTHR11926:SF1188">
    <property type="entry name" value="FAMILY PROTEIN, PUTATIVE-RELATED"/>
    <property type="match status" value="1"/>
</dbReference>
<dbReference type="Pfam" id="PF00201">
    <property type="entry name" value="UDPGT"/>
    <property type="match status" value="1"/>
</dbReference>
<proteinExistence type="inferred from homology"/>
<dbReference type="GO" id="GO:0080044">
    <property type="term" value="F:quercetin 7-O-glucosyltransferase activity"/>
    <property type="evidence" value="ECO:0007669"/>
    <property type="project" value="TreeGrafter"/>
</dbReference>
<keyword evidence="2 3" id="KW-0808">Transferase</keyword>
<dbReference type="FunFam" id="3.40.50.2000:FF:000796">
    <property type="entry name" value="Uncharacterized protein"/>
    <property type="match status" value="1"/>
</dbReference>
<dbReference type="EMBL" id="KN639308">
    <property type="protein sequence ID" value="KHN48808.1"/>
    <property type="molecule type" value="Genomic_DNA"/>
</dbReference>
<reference evidence="4" key="1">
    <citation type="submission" date="2014-07" db="EMBL/GenBank/DDBJ databases">
        <title>Identification of a novel salt tolerance gene in wild soybean by whole-genome sequencing.</title>
        <authorList>
            <person name="Lam H.-M."/>
            <person name="Qi X."/>
            <person name="Li M.-W."/>
            <person name="Liu X."/>
            <person name="Xie M."/>
            <person name="Ni M."/>
            <person name="Xu X."/>
        </authorList>
    </citation>
    <scope>NUCLEOTIDE SEQUENCE [LARGE SCALE GENOMIC DNA]</scope>
    <source>
        <tissue evidence="4">Root</tissue>
    </source>
</reference>
<dbReference type="PROSITE" id="PS00375">
    <property type="entry name" value="UDPGT"/>
    <property type="match status" value="1"/>
</dbReference>
<dbReference type="InterPro" id="IPR002213">
    <property type="entry name" value="UDP_glucos_trans"/>
</dbReference>
<organism evidence="4">
    <name type="scientific">Glycine soja</name>
    <name type="common">Wild soybean</name>
    <dbReference type="NCBI Taxonomy" id="3848"/>
    <lineage>
        <taxon>Eukaryota</taxon>
        <taxon>Viridiplantae</taxon>
        <taxon>Streptophyta</taxon>
        <taxon>Embryophyta</taxon>
        <taxon>Tracheophyta</taxon>
        <taxon>Spermatophyta</taxon>
        <taxon>Magnoliopsida</taxon>
        <taxon>eudicotyledons</taxon>
        <taxon>Gunneridae</taxon>
        <taxon>Pentapetalae</taxon>
        <taxon>rosids</taxon>
        <taxon>fabids</taxon>
        <taxon>Fabales</taxon>
        <taxon>Fabaceae</taxon>
        <taxon>Papilionoideae</taxon>
        <taxon>50 kb inversion clade</taxon>
        <taxon>NPAAA clade</taxon>
        <taxon>indigoferoid/millettioid clade</taxon>
        <taxon>Phaseoleae</taxon>
        <taxon>Glycine</taxon>
        <taxon>Glycine subgen. Soja</taxon>
    </lineage>
</organism>
<dbReference type="CDD" id="cd03784">
    <property type="entry name" value="GT1_Gtf-like"/>
    <property type="match status" value="1"/>
</dbReference>
<sequence>MGYSSATRKPHAVLPCNIVNIEHNHKLFLESRGPNALDGLQGFCFETTSDGHGDADVAQDIISRCESIREHMFLPFYDLLVRLEDSSTKGLVPPVTCLVSDCAMSFTIQVAEELSLRIVLFQPASACSLLSGLHFRAIFDKGLIQLKADLVMGGSVILSSEFVNETSDRGLIASWRPQEQVLNQTSIGGFLTHCGWNSTIESICAGVPMLCWPFYVDQPTNCIYICNEWNIGVEIDTDVKREEVEKLVNELMVGEKGKKMRQKVTELKKKAGQDTI</sequence>
<dbReference type="EC" id="2.4.1.-" evidence="4"/>
<evidence type="ECO:0000256" key="3">
    <source>
        <dbReference type="RuleBase" id="RU003718"/>
    </source>
</evidence>